<organism evidence="4">
    <name type="scientific">hydrocarbon metagenome</name>
    <dbReference type="NCBI Taxonomy" id="938273"/>
    <lineage>
        <taxon>unclassified sequences</taxon>
        <taxon>metagenomes</taxon>
        <taxon>ecological metagenomes</taxon>
    </lineage>
</organism>
<comment type="caution">
    <text evidence="4">The sequence shown here is derived from an EMBL/GenBank/DDBJ whole genome shotgun (WGS) entry which is preliminary data.</text>
</comment>
<evidence type="ECO:0000256" key="2">
    <source>
        <dbReference type="ARBA" id="ARBA00022603"/>
    </source>
</evidence>
<accession>A0A0W8F718</accession>
<dbReference type="GO" id="GO:0006730">
    <property type="term" value="P:one-carbon metabolic process"/>
    <property type="evidence" value="ECO:0007669"/>
    <property type="project" value="InterPro"/>
</dbReference>
<dbReference type="SUPFAM" id="SSF51717">
    <property type="entry name" value="Dihydropteroate synthetase-like"/>
    <property type="match status" value="1"/>
</dbReference>
<gene>
    <name evidence="4" type="ORF">ASZ90_013665</name>
</gene>
<comment type="similarity">
    <text evidence="1">Belongs to the MtrH family.</text>
</comment>
<dbReference type="Gene3D" id="3.20.20.20">
    <property type="entry name" value="Dihydropteroate synthase-like"/>
    <property type="match status" value="1"/>
</dbReference>
<evidence type="ECO:0000256" key="1">
    <source>
        <dbReference type="ARBA" id="ARBA00006230"/>
    </source>
</evidence>
<dbReference type="InterPro" id="IPR023467">
    <property type="entry name" value="MeTrfase_MtrH/MtxH"/>
</dbReference>
<name>A0A0W8F718_9ZZZZ</name>
<keyword evidence="3 4" id="KW-0808">Transferase</keyword>
<evidence type="ECO:0000313" key="4">
    <source>
        <dbReference type="EMBL" id="KUG16655.1"/>
    </source>
</evidence>
<protein>
    <submittedName>
        <fullName evidence="4">N5-methyltetrahydromethanopterin:coenzyme m methyltransferase subunit h</fullName>
        <ecNumber evidence="4">2.1.1.86</ecNumber>
    </submittedName>
</protein>
<dbReference type="Pfam" id="PF02007">
    <property type="entry name" value="MtrH"/>
    <property type="match status" value="1"/>
</dbReference>
<sequence length="307" mass="33139">MFRFKNEQTIVNVAGVRFGGQPGELPTVLCGTIFYQGHRIVEDDERGIFDRAAAERLVLRQSELSSETGCPFVLHIYARTVSALQKYLDFAEEVWSGPFIVDSAERSTRSLALSLLSELGYADKAIYNSISIATDDAEARALLENEVDSAIILAYNPGEPGVEGAMRILENGGLVRDEGLIPLSKRLGISNILIDPGVVPMGSGAGSSLRFSVVAKSRLGLPVGSGIHNAVSSWQWLKDRMKSNRSCCDAAAACMQLAMGGDFLLYGPIESGEVIFPAAAMADILVAEAVRDLEVYPEATHPIFRLV</sequence>
<proteinExistence type="inferred from homology"/>
<dbReference type="AlphaFoldDB" id="A0A0W8F718"/>
<dbReference type="PIRSF" id="PIRSF004960">
    <property type="entry name" value="MtrH_MtxH"/>
    <property type="match status" value="1"/>
</dbReference>
<dbReference type="EMBL" id="LNQE01001485">
    <property type="protein sequence ID" value="KUG16655.1"/>
    <property type="molecule type" value="Genomic_DNA"/>
</dbReference>
<dbReference type="NCBIfam" id="TIGR01114">
    <property type="entry name" value="mtrH"/>
    <property type="match status" value="1"/>
</dbReference>
<evidence type="ECO:0000256" key="3">
    <source>
        <dbReference type="ARBA" id="ARBA00022679"/>
    </source>
</evidence>
<dbReference type="GO" id="GO:0008168">
    <property type="term" value="F:methyltransferase activity"/>
    <property type="evidence" value="ECO:0007669"/>
    <property type="project" value="UniProtKB-KW"/>
</dbReference>
<reference evidence="4" key="1">
    <citation type="journal article" date="2015" name="Proc. Natl. Acad. Sci. U.S.A.">
        <title>Networks of energetic and metabolic interactions define dynamics in microbial communities.</title>
        <authorList>
            <person name="Embree M."/>
            <person name="Liu J.K."/>
            <person name="Al-Bassam M.M."/>
            <person name="Zengler K."/>
        </authorList>
    </citation>
    <scope>NUCLEOTIDE SEQUENCE</scope>
</reference>
<keyword evidence="2 4" id="KW-0489">Methyltransferase</keyword>
<dbReference type="GO" id="GO:0032259">
    <property type="term" value="P:methylation"/>
    <property type="evidence" value="ECO:0007669"/>
    <property type="project" value="UniProtKB-KW"/>
</dbReference>
<dbReference type="InterPro" id="IPR028342">
    <property type="entry name" value="MtrH"/>
</dbReference>
<dbReference type="InterPro" id="IPR011005">
    <property type="entry name" value="Dihydropteroate_synth-like_sf"/>
</dbReference>
<dbReference type="EC" id="2.1.1.86" evidence="4"/>